<dbReference type="PROSITE" id="PS51626">
    <property type="entry name" value="SAM_MT_TRM1"/>
    <property type="match status" value="1"/>
</dbReference>
<dbReference type="InterPro" id="IPR002905">
    <property type="entry name" value="Trm1"/>
</dbReference>
<dbReference type="GO" id="GO:0000049">
    <property type="term" value="F:tRNA binding"/>
    <property type="evidence" value="ECO:0007669"/>
    <property type="project" value="UniProtKB-UniRule"/>
</dbReference>
<dbReference type="Gene3D" id="3.30.56.70">
    <property type="entry name" value="N2,N2-dimethylguanosine tRNA methyltransferase, C-terminal domain"/>
    <property type="match status" value="1"/>
</dbReference>
<name>A0AAV0AST7_PHAPC</name>
<keyword evidence="4 9" id="KW-0949">S-adenosyl-L-methionine</keyword>
<evidence type="ECO:0000256" key="3">
    <source>
        <dbReference type="ARBA" id="ARBA00022679"/>
    </source>
</evidence>
<accession>A0AAV0AST7</accession>
<evidence type="ECO:0000256" key="9">
    <source>
        <dbReference type="PROSITE-ProRule" id="PRU00958"/>
    </source>
</evidence>
<dbReference type="GO" id="GO:0002940">
    <property type="term" value="P:tRNA N2-guanine methylation"/>
    <property type="evidence" value="ECO:0007669"/>
    <property type="project" value="TreeGrafter"/>
</dbReference>
<dbReference type="InterPro" id="IPR042296">
    <property type="entry name" value="tRNA_met_Trm1_C"/>
</dbReference>
<feature type="compositionally biased region" description="Basic and acidic residues" evidence="10">
    <location>
        <begin position="105"/>
        <end position="114"/>
    </location>
</feature>
<evidence type="ECO:0000256" key="2">
    <source>
        <dbReference type="ARBA" id="ARBA00022603"/>
    </source>
</evidence>
<gene>
    <name evidence="11" type="ORF">PPACK8108_LOCUS7425</name>
</gene>
<dbReference type="EC" id="2.1.1.216" evidence="7 9"/>
<evidence type="ECO:0000313" key="12">
    <source>
        <dbReference type="Proteomes" id="UP001153365"/>
    </source>
</evidence>
<evidence type="ECO:0000313" key="11">
    <source>
        <dbReference type="EMBL" id="CAH7672611.1"/>
    </source>
</evidence>
<keyword evidence="1 9" id="KW-0820">tRNA-binding</keyword>
<dbReference type="EMBL" id="CALTRL010001465">
    <property type="protein sequence ID" value="CAH7672611.1"/>
    <property type="molecule type" value="Genomic_DNA"/>
</dbReference>
<evidence type="ECO:0000256" key="6">
    <source>
        <dbReference type="ARBA" id="ARBA00022884"/>
    </source>
</evidence>
<feature type="region of interest" description="Disordered" evidence="10">
    <location>
        <begin position="377"/>
        <end position="400"/>
    </location>
</feature>
<evidence type="ECO:0000256" key="7">
    <source>
        <dbReference type="ARBA" id="ARBA00039099"/>
    </source>
</evidence>
<feature type="compositionally biased region" description="Polar residues" evidence="10">
    <location>
        <begin position="384"/>
        <end position="394"/>
    </location>
</feature>
<feature type="compositionally biased region" description="Low complexity" evidence="10">
    <location>
        <begin position="30"/>
        <end position="46"/>
    </location>
</feature>
<comment type="catalytic activity">
    <reaction evidence="8 9">
        <text>guanosine(26) in tRNA + 2 S-adenosyl-L-methionine = N(2)-dimethylguanosine(26) in tRNA + 2 S-adenosyl-L-homocysteine + 2 H(+)</text>
        <dbReference type="Rhea" id="RHEA:43140"/>
        <dbReference type="Rhea" id="RHEA-COMP:10359"/>
        <dbReference type="Rhea" id="RHEA-COMP:10360"/>
        <dbReference type="ChEBI" id="CHEBI:15378"/>
        <dbReference type="ChEBI" id="CHEBI:57856"/>
        <dbReference type="ChEBI" id="CHEBI:59789"/>
        <dbReference type="ChEBI" id="CHEBI:74269"/>
        <dbReference type="ChEBI" id="CHEBI:74513"/>
        <dbReference type="EC" id="2.1.1.216"/>
    </reaction>
</comment>
<feature type="region of interest" description="Disordered" evidence="10">
    <location>
        <begin position="23"/>
        <end position="46"/>
    </location>
</feature>
<keyword evidence="12" id="KW-1185">Reference proteome</keyword>
<dbReference type="PANTHER" id="PTHR10631">
    <property type="entry name" value="N 2 ,N 2 -DIMETHYLGUANOSINE TRNA METHYLTRANSFERASE"/>
    <property type="match status" value="1"/>
</dbReference>
<proteinExistence type="inferred from homology"/>
<dbReference type="PANTHER" id="PTHR10631:SF3">
    <property type="entry name" value="TRNA (GUANINE(26)-N(2))-DIMETHYLTRANSFERASE"/>
    <property type="match status" value="1"/>
</dbReference>
<dbReference type="Proteomes" id="UP001153365">
    <property type="component" value="Unassembled WGS sequence"/>
</dbReference>
<sequence length="590" mass="65541">MSIQHQYQSTSTITTAAVQPINPQPFHQESSTQILLPPPSSSSSQTAFINPVQEFNRDLSIAAIRAWHSIRQDETRNRAASRPRGRTNDHPKARRTVGTEDSEDQPTKRQRTTDTTDSSHQLPTLPDNRQPDTNHKPVTEPVIDDLSNPPSDHRDRTPTFTALEALSATGLRAIRYAKEIPSMRWIIANDLSPSAVSAIRANIRHNGLEPERPEVDLGKVRVNQGDACDLMYSHRNPKRQFDLVDIDPYGTAAPFMDAAVQCVRDGGLLCITCTDLAVLAGSAYPEKCFSNYGGSSLRAEYSHEYALRQVLHAISSSASRYGRQIKPLLSLSIDFYVRIFVRVFNSPVEVKKCITKTSLVYVCSSCSAYNFQSLGRSTEKSTKSGKGTNVSYHHSTGPPVPGSSCEECGGKLHVAGPLWSGPLHDQDFMIKLLEGTEDEDCGLKTVKRIKGMVEIAKRELVDSPFFFTPSNISKIFHCTSPSLVAVASALLNGGYQVSRSHCQPGSIKTDAPRKFLYDIMRKWIESNPVKLENIKEGSPGRVLLSKPITFDVKFDWNEDVENRLMSDIKVVRYQSNPEPNWGPKSRATAR</sequence>
<keyword evidence="3 9" id="KW-0808">Transferase</keyword>
<dbReference type="Pfam" id="PF02005">
    <property type="entry name" value="TRM"/>
    <property type="match status" value="1"/>
</dbReference>
<reference evidence="11" key="1">
    <citation type="submission" date="2022-06" db="EMBL/GenBank/DDBJ databases">
        <authorList>
            <consortium name="SYNGENTA / RWTH Aachen University"/>
        </authorList>
    </citation>
    <scope>NUCLEOTIDE SEQUENCE</scope>
</reference>
<evidence type="ECO:0000256" key="8">
    <source>
        <dbReference type="ARBA" id="ARBA00051897"/>
    </source>
</evidence>
<dbReference type="FunFam" id="3.30.56.70:FF:000001">
    <property type="entry name" value="tRNA (guanine(26)-N(2))-dimethyltransferase"/>
    <property type="match status" value="1"/>
</dbReference>
<evidence type="ECO:0000256" key="5">
    <source>
        <dbReference type="ARBA" id="ARBA00022694"/>
    </source>
</evidence>
<dbReference type="NCBIfam" id="TIGR00308">
    <property type="entry name" value="TRM1"/>
    <property type="match status" value="1"/>
</dbReference>
<evidence type="ECO:0000256" key="1">
    <source>
        <dbReference type="ARBA" id="ARBA00022555"/>
    </source>
</evidence>
<evidence type="ECO:0000256" key="4">
    <source>
        <dbReference type="ARBA" id="ARBA00022691"/>
    </source>
</evidence>
<dbReference type="FunFam" id="3.40.50.150:FF:000450">
    <property type="entry name" value="N2,N2-dimethylguanosine tRNA methyltransferase, putative"/>
    <property type="match status" value="1"/>
</dbReference>
<dbReference type="Gene3D" id="3.40.50.150">
    <property type="entry name" value="Vaccinia Virus protein VP39"/>
    <property type="match status" value="1"/>
</dbReference>
<dbReference type="SUPFAM" id="SSF53335">
    <property type="entry name" value="S-adenosyl-L-methionine-dependent methyltransferases"/>
    <property type="match status" value="1"/>
</dbReference>
<organism evidence="11 12">
    <name type="scientific">Phakopsora pachyrhizi</name>
    <name type="common">Asian soybean rust disease fungus</name>
    <dbReference type="NCBI Taxonomy" id="170000"/>
    <lineage>
        <taxon>Eukaryota</taxon>
        <taxon>Fungi</taxon>
        <taxon>Dikarya</taxon>
        <taxon>Basidiomycota</taxon>
        <taxon>Pucciniomycotina</taxon>
        <taxon>Pucciniomycetes</taxon>
        <taxon>Pucciniales</taxon>
        <taxon>Phakopsoraceae</taxon>
        <taxon>Phakopsora</taxon>
    </lineage>
</organism>
<feature type="region of interest" description="Disordered" evidence="10">
    <location>
        <begin position="73"/>
        <end position="157"/>
    </location>
</feature>
<dbReference type="InterPro" id="IPR029063">
    <property type="entry name" value="SAM-dependent_MTases_sf"/>
</dbReference>
<keyword evidence="5 9" id="KW-0819">tRNA processing</keyword>
<feature type="compositionally biased region" description="Basic and acidic residues" evidence="10">
    <location>
        <begin position="129"/>
        <end position="138"/>
    </location>
</feature>
<keyword evidence="2 9" id="KW-0489">Methyltransferase</keyword>
<dbReference type="GO" id="GO:0160104">
    <property type="term" value="F:tRNA (guanine(26)-N2)-dimethyltransferase activity"/>
    <property type="evidence" value="ECO:0007669"/>
    <property type="project" value="UniProtKB-UniRule"/>
</dbReference>
<evidence type="ECO:0000256" key="10">
    <source>
        <dbReference type="SAM" id="MobiDB-lite"/>
    </source>
</evidence>
<comment type="caution">
    <text evidence="11">The sequence shown here is derived from an EMBL/GenBank/DDBJ whole genome shotgun (WGS) entry which is preliminary data.</text>
</comment>
<keyword evidence="6 9" id="KW-0694">RNA-binding</keyword>
<dbReference type="AlphaFoldDB" id="A0AAV0AST7"/>
<dbReference type="GO" id="GO:0005634">
    <property type="term" value="C:nucleus"/>
    <property type="evidence" value="ECO:0007669"/>
    <property type="project" value="TreeGrafter"/>
</dbReference>
<protein>
    <recommendedName>
        <fullName evidence="7 9">tRNA (guanine(26)-N(2))-dimethyltransferase</fullName>
        <ecNumber evidence="7 9">2.1.1.216</ecNumber>
    </recommendedName>
</protein>
<comment type="similarity">
    <text evidence="9">Belongs to the class I-like SAM-binding methyltransferase superfamily. Trm1 family.</text>
</comment>